<organism evidence="3 4">
    <name type="scientific">Heliorestis convoluta</name>
    <dbReference type="NCBI Taxonomy" id="356322"/>
    <lineage>
        <taxon>Bacteria</taxon>
        <taxon>Bacillati</taxon>
        <taxon>Bacillota</taxon>
        <taxon>Clostridia</taxon>
        <taxon>Eubacteriales</taxon>
        <taxon>Heliobacteriaceae</taxon>
        <taxon>Heliorestis</taxon>
    </lineage>
</organism>
<dbReference type="Proteomes" id="UP000366051">
    <property type="component" value="Chromosome"/>
</dbReference>
<keyword evidence="4" id="KW-1185">Reference proteome</keyword>
<dbReference type="EMBL" id="CP045875">
    <property type="protein sequence ID" value="QGG49323.1"/>
    <property type="molecule type" value="Genomic_DNA"/>
</dbReference>
<protein>
    <submittedName>
        <fullName evidence="3">Uncharacterized protein</fullName>
    </submittedName>
</protein>
<feature type="coiled-coil region" evidence="1">
    <location>
        <begin position="124"/>
        <end position="151"/>
    </location>
</feature>
<accession>A0A5Q2N5V5</accession>
<dbReference type="OrthoDB" id="2082280at2"/>
<evidence type="ECO:0000256" key="2">
    <source>
        <dbReference type="SAM" id="MobiDB-lite"/>
    </source>
</evidence>
<evidence type="ECO:0000313" key="4">
    <source>
        <dbReference type="Proteomes" id="UP000366051"/>
    </source>
</evidence>
<reference evidence="4" key="1">
    <citation type="submission" date="2019-11" db="EMBL/GenBank/DDBJ databases">
        <title>Genome sequence of Heliorestis convoluta strain HH, an alkaliphilic and minimalistic phototrophic bacterium from a soda lake in Egypt.</title>
        <authorList>
            <person name="Dewey E.D."/>
            <person name="Stokes L.M."/>
            <person name="Burchell B.M."/>
            <person name="Shaffer K.N."/>
            <person name="Huntington A.M."/>
            <person name="Baker J.M."/>
            <person name="Nadendla S."/>
            <person name="Giglio M.G."/>
            <person name="Touchman J.W."/>
            <person name="Blankenship R.E."/>
            <person name="Madigan M.T."/>
            <person name="Sattley W.M."/>
        </authorList>
    </citation>
    <scope>NUCLEOTIDE SEQUENCE [LARGE SCALE GENOMIC DNA]</scope>
    <source>
        <strain evidence="4">HH</strain>
    </source>
</reference>
<sequence length="264" mass="29225">MKVQSRRRSKKTRTSRKTKTSIDQQLKLLKQRESRLLKAILRLESKKERLNERKKGKEIETLYDRSYEPTLDDERDYNSFLNQNQDDEGTDAVAAMLEKEAASKSLPDNPISALRDIFPKNFDLQNVEKEIQGLKSNAHRVEGLLKEADEALDSLVKSMGYMGVKPKRGSWAYRRWRKIQERGDSGKEGAGGLDLGAILNLASMLTGSGGGAVSAANVAGNTASASGSLPMMGMVGDLMKSPAVQNVLLDLASSFIKKGKFKLF</sequence>
<proteinExistence type="predicted"/>
<feature type="region of interest" description="Disordered" evidence="2">
    <location>
        <begin position="1"/>
        <end position="23"/>
    </location>
</feature>
<dbReference type="AlphaFoldDB" id="A0A5Q2N5V5"/>
<dbReference type="KEGG" id="hcv:FTV88_3257"/>
<keyword evidence="1" id="KW-0175">Coiled coil</keyword>
<name>A0A5Q2N5V5_9FIRM</name>
<feature type="coiled-coil region" evidence="1">
    <location>
        <begin position="26"/>
        <end position="60"/>
    </location>
</feature>
<dbReference type="RefSeq" id="WP_153726329.1">
    <property type="nucleotide sequence ID" value="NZ_CP045875.1"/>
</dbReference>
<gene>
    <name evidence="3" type="ORF">FTV88_3257</name>
</gene>
<evidence type="ECO:0000313" key="3">
    <source>
        <dbReference type="EMBL" id="QGG49323.1"/>
    </source>
</evidence>
<evidence type="ECO:0000256" key="1">
    <source>
        <dbReference type="SAM" id="Coils"/>
    </source>
</evidence>
<feature type="compositionally biased region" description="Basic residues" evidence="2">
    <location>
        <begin position="1"/>
        <end position="19"/>
    </location>
</feature>